<comment type="caution">
    <text evidence="7">The sequence shown here is derived from an EMBL/GenBank/DDBJ whole genome shotgun (WGS) entry which is preliminary data.</text>
</comment>
<gene>
    <name evidence="7" type="ORF">MPDQ_004906</name>
</gene>
<keyword evidence="3 6" id="KW-0812">Transmembrane</keyword>
<evidence type="ECO:0000313" key="8">
    <source>
        <dbReference type="Proteomes" id="UP000319663"/>
    </source>
</evidence>
<feature type="transmembrane region" description="Helical" evidence="6">
    <location>
        <begin position="130"/>
        <end position="155"/>
    </location>
</feature>
<feature type="transmembrane region" description="Helical" evidence="6">
    <location>
        <begin position="446"/>
        <end position="472"/>
    </location>
</feature>
<evidence type="ECO:0000256" key="1">
    <source>
        <dbReference type="ARBA" id="ARBA00004141"/>
    </source>
</evidence>
<feature type="transmembrane region" description="Helical" evidence="6">
    <location>
        <begin position="407"/>
        <end position="426"/>
    </location>
</feature>
<proteinExistence type="predicted"/>
<sequence length="512" mass="55750">MLGTADSKPVKRCKEAEVESRAEEDLVNASGHRQEVDRNFGLFNIIGLGLSSGNTWIALGGSIVTAIGNGGPPGVIYELIAASVFYWFIAASIAELASALPSSGGVHHWASVTAGPYGRVCGWFAGWWNFFAWIFGAASTTQIVAAQSVSMYALFHPGFEWQRWHVFVSYIIITWMCCLLVAFANRAMPTVEALGGTLVLLGFIITLVVCAVMPHRNNQPYASNSFVWRDWKNETGWSSNGLVFCLGMLNGAFAVGTADVISHLAEEVPRPAKNIPLGILAQYVIGFITALCFAAGIFYGIYDLDAVVKSADLFPLTEIYRQTTGSAGGSLGLLIVAMIPLFAAIIGCYLTSSRVFWTLARDHAAPCSHFFSRINRTQRNPFNSILLCGLFCTVLGCIYVGNSTAFSAFADSFVVLTSLSYLAAILPHLLTNRANLRPGWFRMKGYVGYVVNAISSLYIIVFVVLFCFPFAMPTDPQNMNYTCLITGGLSLFIVAFWFWRQGDYEGPVAPLG</sequence>
<evidence type="ECO:0000256" key="6">
    <source>
        <dbReference type="SAM" id="Phobius"/>
    </source>
</evidence>
<dbReference type="PANTHER" id="PTHR45649:SF27">
    <property type="entry name" value="CHOLINE TRANSPORTER (EUROFUNG)"/>
    <property type="match status" value="1"/>
</dbReference>
<evidence type="ECO:0000313" key="7">
    <source>
        <dbReference type="EMBL" id="TQB67712.1"/>
    </source>
</evidence>
<dbReference type="InterPro" id="IPR004840">
    <property type="entry name" value="Amino_acid_permease_CS"/>
</dbReference>
<evidence type="ECO:0008006" key="9">
    <source>
        <dbReference type="Google" id="ProtNLM"/>
    </source>
</evidence>
<protein>
    <recommendedName>
        <fullName evidence="9">Choline transporter</fullName>
    </recommendedName>
</protein>
<feature type="transmembrane region" description="Helical" evidence="6">
    <location>
        <begin position="382"/>
        <end position="401"/>
    </location>
</feature>
<keyword evidence="8" id="KW-1185">Reference proteome</keyword>
<dbReference type="PANTHER" id="PTHR45649">
    <property type="entry name" value="AMINO-ACID PERMEASE BAT1"/>
    <property type="match status" value="1"/>
</dbReference>
<comment type="subcellular location">
    <subcellularLocation>
        <location evidence="1">Membrane</location>
        <topology evidence="1">Multi-pass membrane protein</topology>
    </subcellularLocation>
</comment>
<keyword evidence="4 6" id="KW-1133">Transmembrane helix</keyword>
<feature type="transmembrane region" description="Helical" evidence="6">
    <location>
        <begin position="167"/>
        <end position="187"/>
    </location>
</feature>
<dbReference type="GO" id="GO:0016020">
    <property type="term" value="C:membrane"/>
    <property type="evidence" value="ECO:0007669"/>
    <property type="project" value="UniProtKB-SubCell"/>
</dbReference>
<dbReference type="AlphaFoldDB" id="A0A507QKJ7"/>
<dbReference type="GO" id="GO:0022857">
    <property type="term" value="F:transmembrane transporter activity"/>
    <property type="evidence" value="ECO:0007669"/>
    <property type="project" value="InterPro"/>
</dbReference>
<reference evidence="7 8" key="1">
    <citation type="submission" date="2019-06" db="EMBL/GenBank/DDBJ databases">
        <title>Wine fermentation using esterase from Monascus purpureus.</title>
        <authorList>
            <person name="Geng C."/>
            <person name="Zhang Y."/>
        </authorList>
    </citation>
    <scope>NUCLEOTIDE SEQUENCE [LARGE SCALE GENOMIC DNA]</scope>
    <source>
        <strain evidence="7">HQ1</strain>
    </source>
</reference>
<evidence type="ECO:0000256" key="4">
    <source>
        <dbReference type="ARBA" id="ARBA00022989"/>
    </source>
</evidence>
<dbReference type="EMBL" id="VIFY01000320">
    <property type="protein sequence ID" value="TQB67712.1"/>
    <property type="molecule type" value="Genomic_DNA"/>
</dbReference>
<dbReference type="GO" id="GO:0006865">
    <property type="term" value="P:amino acid transport"/>
    <property type="evidence" value="ECO:0007669"/>
    <property type="project" value="InterPro"/>
</dbReference>
<evidence type="ECO:0000256" key="5">
    <source>
        <dbReference type="ARBA" id="ARBA00023136"/>
    </source>
</evidence>
<keyword evidence="5 6" id="KW-0472">Membrane</keyword>
<dbReference type="Gene3D" id="1.20.1740.10">
    <property type="entry name" value="Amino acid/polyamine transporter I"/>
    <property type="match status" value="1"/>
</dbReference>
<evidence type="ECO:0000256" key="3">
    <source>
        <dbReference type="ARBA" id="ARBA00022692"/>
    </source>
</evidence>
<feature type="transmembrane region" description="Helical" evidence="6">
    <location>
        <begin position="280"/>
        <end position="302"/>
    </location>
</feature>
<organism evidence="7 8">
    <name type="scientific">Monascus purpureus</name>
    <name type="common">Red mold</name>
    <name type="synonym">Monascus anka</name>
    <dbReference type="NCBI Taxonomy" id="5098"/>
    <lineage>
        <taxon>Eukaryota</taxon>
        <taxon>Fungi</taxon>
        <taxon>Dikarya</taxon>
        <taxon>Ascomycota</taxon>
        <taxon>Pezizomycotina</taxon>
        <taxon>Eurotiomycetes</taxon>
        <taxon>Eurotiomycetidae</taxon>
        <taxon>Eurotiales</taxon>
        <taxon>Aspergillaceae</taxon>
        <taxon>Monascus</taxon>
    </lineage>
</organism>
<dbReference type="STRING" id="5098.A0A507QKJ7"/>
<dbReference type="PROSITE" id="PS00218">
    <property type="entry name" value="AMINO_ACID_PERMEASE_1"/>
    <property type="match status" value="1"/>
</dbReference>
<feature type="transmembrane region" description="Helical" evidence="6">
    <location>
        <begin position="478"/>
        <end position="499"/>
    </location>
</feature>
<accession>A0A507QKJ7</accession>
<feature type="transmembrane region" description="Helical" evidence="6">
    <location>
        <begin position="331"/>
        <end position="351"/>
    </location>
</feature>
<feature type="transmembrane region" description="Helical" evidence="6">
    <location>
        <begin position="193"/>
        <end position="213"/>
    </location>
</feature>
<name>A0A507QKJ7_MONPU</name>
<evidence type="ECO:0000256" key="2">
    <source>
        <dbReference type="ARBA" id="ARBA00022448"/>
    </source>
</evidence>
<dbReference type="Pfam" id="PF13520">
    <property type="entry name" value="AA_permease_2"/>
    <property type="match status" value="1"/>
</dbReference>
<keyword evidence="2" id="KW-0813">Transport</keyword>
<feature type="transmembrane region" description="Helical" evidence="6">
    <location>
        <begin position="42"/>
        <end position="68"/>
    </location>
</feature>
<dbReference type="Proteomes" id="UP000319663">
    <property type="component" value="Unassembled WGS sequence"/>
</dbReference>
<dbReference type="InterPro" id="IPR002293">
    <property type="entry name" value="AA/rel_permease1"/>
</dbReference>
<dbReference type="PIRSF" id="PIRSF006060">
    <property type="entry name" value="AA_transporter"/>
    <property type="match status" value="1"/>
</dbReference>